<dbReference type="InterPro" id="IPR036188">
    <property type="entry name" value="FAD/NAD-bd_sf"/>
</dbReference>
<feature type="region of interest" description="Disordered" evidence="7">
    <location>
        <begin position="1433"/>
        <end position="1628"/>
    </location>
</feature>
<evidence type="ECO:0000256" key="7">
    <source>
        <dbReference type="SAM" id="MobiDB-lite"/>
    </source>
</evidence>
<keyword evidence="5" id="KW-0274">FAD</keyword>
<evidence type="ECO:0000256" key="2">
    <source>
        <dbReference type="ARBA" id="ARBA00010790"/>
    </source>
</evidence>
<feature type="compositionally biased region" description="Low complexity" evidence="7">
    <location>
        <begin position="1305"/>
        <end position="1317"/>
    </location>
</feature>
<keyword evidence="4" id="KW-0732">Signal</keyword>
<evidence type="ECO:0000256" key="1">
    <source>
        <dbReference type="ARBA" id="ARBA00001974"/>
    </source>
</evidence>
<dbReference type="GO" id="GO:0050660">
    <property type="term" value="F:flavin adenine dinucleotide binding"/>
    <property type="evidence" value="ECO:0007669"/>
    <property type="project" value="InterPro"/>
</dbReference>
<proteinExistence type="inferred from homology"/>
<feature type="region of interest" description="Disordered" evidence="7">
    <location>
        <begin position="1065"/>
        <end position="1221"/>
    </location>
</feature>
<evidence type="ECO:0000256" key="6">
    <source>
        <dbReference type="ARBA" id="ARBA00023002"/>
    </source>
</evidence>
<dbReference type="PANTHER" id="PTHR11552:SF201">
    <property type="entry name" value="GLUCOSE-METHANOL-CHOLINE OXIDOREDUCTASE N-TERMINAL DOMAIN-CONTAINING PROTEIN"/>
    <property type="match status" value="1"/>
</dbReference>
<organism evidence="9 10">
    <name type="scientific">Trametes cubensis</name>
    <dbReference type="NCBI Taxonomy" id="1111947"/>
    <lineage>
        <taxon>Eukaryota</taxon>
        <taxon>Fungi</taxon>
        <taxon>Dikarya</taxon>
        <taxon>Basidiomycota</taxon>
        <taxon>Agaricomycotina</taxon>
        <taxon>Agaricomycetes</taxon>
        <taxon>Polyporales</taxon>
        <taxon>Polyporaceae</taxon>
        <taxon>Trametes</taxon>
    </lineage>
</organism>
<dbReference type="Gene3D" id="3.50.50.60">
    <property type="entry name" value="FAD/NAD(P)-binding domain"/>
    <property type="match status" value="3"/>
</dbReference>
<dbReference type="Proteomes" id="UP001215151">
    <property type="component" value="Unassembled WGS sequence"/>
</dbReference>
<dbReference type="GO" id="GO:0016614">
    <property type="term" value="F:oxidoreductase activity, acting on CH-OH group of donors"/>
    <property type="evidence" value="ECO:0007669"/>
    <property type="project" value="InterPro"/>
</dbReference>
<dbReference type="Gene3D" id="3.30.560.10">
    <property type="entry name" value="Glucose Oxidase, domain 3"/>
    <property type="match status" value="2"/>
</dbReference>
<feature type="compositionally biased region" description="Basic and acidic residues" evidence="7">
    <location>
        <begin position="1088"/>
        <end position="1102"/>
    </location>
</feature>
<evidence type="ECO:0000313" key="9">
    <source>
        <dbReference type="EMBL" id="KAJ8455827.1"/>
    </source>
</evidence>
<feature type="region of interest" description="Disordered" evidence="7">
    <location>
        <begin position="1360"/>
        <end position="1399"/>
    </location>
</feature>
<protein>
    <recommendedName>
        <fullName evidence="8">Glucose-methanol-choline oxidoreductase C-terminal domain-containing protein</fullName>
    </recommendedName>
</protein>
<evidence type="ECO:0000313" key="10">
    <source>
        <dbReference type="Proteomes" id="UP001215151"/>
    </source>
</evidence>
<feature type="compositionally biased region" description="Low complexity" evidence="7">
    <location>
        <begin position="1236"/>
        <end position="1247"/>
    </location>
</feature>
<feature type="compositionally biased region" description="Polar residues" evidence="7">
    <location>
        <begin position="937"/>
        <end position="957"/>
    </location>
</feature>
<comment type="caution">
    <text evidence="9">The sequence shown here is derived from an EMBL/GenBank/DDBJ whole genome shotgun (WGS) entry which is preliminary data.</text>
</comment>
<evidence type="ECO:0000256" key="4">
    <source>
        <dbReference type="ARBA" id="ARBA00022729"/>
    </source>
</evidence>
<dbReference type="Gene3D" id="1.20.1270.60">
    <property type="entry name" value="Arfaptin homology (AH) domain/BAR domain"/>
    <property type="match status" value="1"/>
</dbReference>
<dbReference type="EMBL" id="JAPEVG010000731">
    <property type="protein sequence ID" value="KAJ8455827.1"/>
    <property type="molecule type" value="Genomic_DNA"/>
</dbReference>
<feature type="compositionally biased region" description="Low complexity" evidence="7">
    <location>
        <begin position="810"/>
        <end position="824"/>
    </location>
</feature>
<accession>A0AAD7X703</accession>
<evidence type="ECO:0000259" key="8">
    <source>
        <dbReference type="Pfam" id="PF05199"/>
    </source>
</evidence>
<evidence type="ECO:0000256" key="3">
    <source>
        <dbReference type="ARBA" id="ARBA00022630"/>
    </source>
</evidence>
<feature type="region of interest" description="Disordered" evidence="7">
    <location>
        <begin position="994"/>
        <end position="1041"/>
    </location>
</feature>
<feature type="compositionally biased region" description="Low complexity" evidence="7">
    <location>
        <begin position="925"/>
        <end position="936"/>
    </location>
</feature>
<dbReference type="InterPro" id="IPR007867">
    <property type="entry name" value="GMC_OxRtase_C"/>
</dbReference>
<dbReference type="SUPFAM" id="SSF54373">
    <property type="entry name" value="FAD-linked reductases, C-terminal domain"/>
    <property type="match status" value="1"/>
</dbReference>
<feature type="compositionally biased region" description="Polar residues" evidence="7">
    <location>
        <begin position="1534"/>
        <end position="1551"/>
    </location>
</feature>
<feature type="region of interest" description="Disordered" evidence="7">
    <location>
        <begin position="920"/>
        <end position="957"/>
    </location>
</feature>
<dbReference type="SUPFAM" id="SSF51905">
    <property type="entry name" value="FAD/NAD(P)-binding domain"/>
    <property type="match status" value="1"/>
</dbReference>
<comment type="similarity">
    <text evidence="2">Belongs to the GMC oxidoreductase family.</text>
</comment>
<feature type="compositionally biased region" description="Basic and acidic residues" evidence="7">
    <location>
        <begin position="1607"/>
        <end position="1617"/>
    </location>
</feature>
<keyword evidence="10" id="KW-1185">Reference proteome</keyword>
<reference evidence="9" key="1">
    <citation type="submission" date="2022-11" db="EMBL/GenBank/DDBJ databases">
        <title>Genome Sequence of Cubamyces cubensis.</title>
        <authorList>
            <person name="Buettner E."/>
        </authorList>
    </citation>
    <scope>NUCLEOTIDE SEQUENCE</scope>
    <source>
        <strain evidence="9">MPL-01</strain>
    </source>
</reference>
<dbReference type="Pfam" id="PF05199">
    <property type="entry name" value="GMC_oxred_C"/>
    <property type="match status" value="1"/>
</dbReference>
<keyword evidence="3" id="KW-0285">Flavoprotein</keyword>
<dbReference type="PANTHER" id="PTHR11552">
    <property type="entry name" value="GLUCOSE-METHANOL-CHOLINE GMC OXIDOREDUCTASE"/>
    <property type="match status" value="1"/>
</dbReference>
<keyword evidence="6" id="KW-0560">Oxidoreductase</keyword>
<feature type="compositionally biased region" description="Polar residues" evidence="7">
    <location>
        <begin position="1360"/>
        <end position="1375"/>
    </location>
</feature>
<gene>
    <name evidence="9" type="ORF">ONZ51_g12314</name>
</gene>
<dbReference type="Gene3D" id="3.30.410.40">
    <property type="match status" value="1"/>
</dbReference>
<sequence length="1641" mass="176484">MALLENLKDTLRPSVTKELYGYNFISMKPACSHTCRHTPESAHAPTSFKRRFSDGARYTPAFQARVLGRAGMAAIITAERFASMEFDYIIIGGGTAGLVLATRLSEDASTIVGVIEAGDWNPNVDAINVPGLCGSILGNSKYDWSFNTTPQRHLGGRSVFQPRGKALGGSSMVSDARLRIWQHAGPVAETFVDQLLGLQQGVRSGIRWFLIPLTFAYIQQLTLSIAFEALGNPGWNWNEFLKYFKKSETAMSVTSSTAQENGLRDPDPRYHGVSGPIVKAYPTWFNPLHFTFLDTLETLGIPRNPDPDSGSNVGGATSFLSIDPRTARRTYSASASILYKTSLCGYLKLMSPHRQAYFQPNAERQNLFILTNAVATKIMFDAITRPLCAVGVQYIHGDQIYCAAVRKEVVLAAGDISHNDSAVLARSDEIGQAPYKLLKSLNSQVLEDPTFSRNTASSRSWISPELEKICDHVKVYSIHEINPDNETLDDALDPEVAAKQWELYKSHLGYLSTASVSAYGFLPATAFASGTQIAQWKEQALAAARNAPASLRKQLELQIHWFLDPESAEGELLLYPGFYHSSPRKPTPGARYSSMVSSIMHPLSRGSVHIASPDPTAPPAIDPNYFSNPLDLDLLLAVLRLALTKVYKTKPLCEAVRAQVAPSPDESASDEALKEYIKKECACVFHPIGTASMLPQEDGGVIDPELKVYGTSNVRIVDASVIPISTLASFSAYAAACPPPTSQVIVAVAGALAGADDALRTYAAAVERWQEQLRALKEMEDDVGNIMRDREILVTRLIKASKQQKPTRDSMLGGSPSGSSLSVSKPEVHVGQKLSAAQAELQACEAHLAAKEQELNVFRLHTIKSGLQARCKALVDCGWAWGEMGKEGMRALDVLDMANGHGSPLAHPYLHKPLPGYDKAGSDVSSIAPSQSASQIGHSSGPSTLVDSSWRTPSPLTVPTAPKPYTLQIPPAHSIGEFVLPNGTIQHPIIEEEPGAGSSAEEEEPAVPVEVHENPRFSKGKPKPKANTIPSAPPSRHVSFSLRGPKALTSENLLGESLAALFHVGGSRNDGEEPQRASPSKSQGKWHTRIDRNLASVRRGDSSDDDGPGLSHSYTQRSASRAPILLNSPTATAADDAHRLRKRSSKRGSVQAPPSARKINADKGYASDTVTESVSKARAKSNRQYAHNKLVTEDGMNGSARPATPKKDDIAGAGPSGRLKKSPTVAAALLAEGGTSLSRNSSLSKQSITSAASAPPRTAGVSSHASMPSSLVRHGSTPRKRTASMEVSPSTNGSPSTPTKHKRTVSTSATATPPRTTLSNGEPSLMSIVENMSRFNRQAALKQDPNRLLVVPKAPGPINVTISEGSGSPTLTSVQPSHSTPSPRPRTKKDSHSPDNNYRNSLLASASVSAPSLPIETASQPKPLPAKMPLRSALRNASRTPSPSPAQPQPYHIHPIPNGNARIAQPEPPATIPHSATSSTITPEIMSKRRASDVSSISSYETGREVLDDDEDGESLHDLPPPPPPPHDERTHEIVTSGSDISQSTASTTSPPVRRKSVRMSLPPTFSATPPAIDDTDEDGESKHQPWSSRGGPPTPRPESHSGWGSRIERNGARDVWDDSSDSDVPEYSTAKRLLARKHEQ</sequence>
<feature type="region of interest" description="Disordered" evidence="7">
    <location>
        <begin position="1407"/>
        <end position="1426"/>
    </location>
</feature>
<feature type="compositionally biased region" description="Polar residues" evidence="7">
    <location>
        <begin position="1260"/>
        <end position="1269"/>
    </location>
</feature>
<dbReference type="InterPro" id="IPR012132">
    <property type="entry name" value="GMC_OxRdtase"/>
</dbReference>
<feature type="region of interest" description="Disordered" evidence="7">
    <location>
        <begin position="804"/>
        <end position="824"/>
    </location>
</feature>
<dbReference type="InterPro" id="IPR027267">
    <property type="entry name" value="AH/BAR_dom_sf"/>
</dbReference>
<comment type="cofactor">
    <cofactor evidence="1">
        <name>FAD</name>
        <dbReference type="ChEBI" id="CHEBI:57692"/>
    </cofactor>
</comment>
<evidence type="ECO:0000256" key="5">
    <source>
        <dbReference type="ARBA" id="ARBA00022827"/>
    </source>
</evidence>
<feature type="region of interest" description="Disordered" evidence="7">
    <location>
        <begin position="1235"/>
        <end position="1322"/>
    </location>
</feature>
<feature type="compositionally biased region" description="Low complexity" evidence="7">
    <location>
        <begin position="1288"/>
        <end position="1298"/>
    </location>
</feature>
<feature type="domain" description="Glucose-methanol-choline oxidoreductase C-terminal" evidence="8">
    <location>
        <begin position="602"/>
        <end position="736"/>
    </location>
</feature>
<name>A0AAD7X703_9APHY</name>